<dbReference type="PROSITE" id="PS51257">
    <property type="entry name" value="PROKAR_LIPOPROTEIN"/>
    <property type="match status" value="1"/>
</dbReference>
<organism evidence="3 4">
    <name type="scientific">Candidatus Brocadia fulgida</name>
    <dbReference type="NCBI Taxonomy" id="380242"/>
    <lineage>
        <taxon>Bacteria</taxon>
        <taxon>Pseudomonadati</taxon>
        <taxon>Planctomycetota</taxon>
        <taxon>Candidatus Brocadiia</taxon>
        <taxon>Candidatus Brocadiales</taxon>
        <taxon>Candidatus Brocadiaceae</taxon>
        <taxon>Candidatus Brocadia</taxon>
    </lineage>
</organism>
<dbReference type="SUPFAM" id="SSF63825">
    <property type="entry name" value="YWTD domain"/>
    <property type="match status" value="1"/>
</dbReference>
<evidence type="ECO:0000313" key="4">
    <source>
        <dbReference type="Proteomes" id="UP000034954"/>
    </source>
</evidence>
<evidence type="ECO:0000313" key="3">
    <source>
        <dbReference type="EMBL" id="KKO17956.1"/>
    </source>
</evidence>
<proteinExistence type="predicted"/>
<name>A0A0M2USJ1_9BACT</name>
<feature type="region of interest" description="Disordered" evidence="1">
    <location>
        <begin position="37"/>
        <end position="87"/>
    </location>
</feature>
<feature type="compositionally biased region" description="Polar residues" evidence="1">
    <location>
        <begin position="61"/>
        <end position="70"/>
    </location>
</feature>
<evidence type="ECO:0000256" key="2">
    <source>
        <dbReference type="SAM" id="SignalP"/>
    </source>
</evidence>
<dbReference type="EMBL" id="LAQJ01000307">
    <property type="protein sequence ID" value="KKO17956.1"/>
    <property type="molecule type" value="Genomic_DNA"/>
</dbReference>
<evidence type="ECO:0000256" key="1">
    <source>
        <dbReference type="SAM" id="MobiDB-lite"/>
    </source>
</evidence>
<dbReference type="AlphaFoldDB" id="A0A0M2USJ1"/>
<sequence length="328" mass="37075">MKYVIRRQSFKAHVTMCLFITLISTLPLIGSACTKGASEPLAPSPDSPVPKETPREGAVEPTQSQDTTSVARPAPSKQPKDSIDMSSEVKSIGGITWQGDSLWVLDDERKIIDRFDTTLEELSPDHKYSIDLTQSSAFSLKKFKGLAYDKEAEALWVAAEETDIDPKKMVPMLIKINLVNRQTELIKMEIPAKKGFKSIEGIAWDKKRESLWVAIYAGFSSSLNQINPKTRQITKSIFSDSYPKGIATDGEHLWSICYNGEEFPSAIDQRIIQPEEHKMLRSREFIKDIPEAEPISLVFDGNDLWYADKKTKRVIRFIQPNKKPLQLK</sequence>
<reference evidence="3 4" key="1">
    <citation type="journal article" date="2013" name="BMC Microbiol.">
        <title>Identification of the type II cytochrome c maturation pathway in anammox bacteria by comparative genomics.</title>
        <authorList>
            <person name="Ferousi C."/>
            <person name="Speth D.R."/>
            <person name="Reimann J."/>
            <person name="Op den Camp H.J."/>
            <person name="Allen J.W."/>
            <person name="Keltjens J.T."/>
            <person name="Jetten M.S."/>
        </authorList>
    </citation>
    <scope>NUCLEOTIDE SEQUENCE [LARGE SCALE GENOMIC DNA]</scope>
    <source>
        <strain evidence="3">RU1</strain>
    </source>
</reference>
<comment type="caution">
    <text evidence="3">The sequence shown here is derived from an EMBL/GenBank/DDBJ whole genome shotgun (WGS) entry which is preliminary data.</text>
</comment>
<feature type="signal peptide" evidence="2">
    <location>
        <begin position="1"/>
        <end position="32"/>
    </location>
</feature>
<accession>A0A0M2USJ1</accession>
<dbReference type="Proteomes" id="UP000034954">
    <property type="component" value="Unassembled WGS sequence"/>
</dbReference>
<protein>
    <submittedName>
        <fullName evidence="3">Uncharacterized protein</fullName>
    </submittedName>
</protein>
<feature type="chain" id="PRO_5005643973" evidence="2">
    <location>
        <begin position="33"/>
        <end position="328"/>
    </location>
</feature>
<keyword evidence="4" id="KW-1185">Reference proteome</keyword>
<gene>
    <name evidence="3" type="ORF">BROFUL_03354</name>
</gene>
<keyword evidence="2" id="KW-0732">Signal</keyword>